<evidence type="ECO:0000313" key="1">
    <source>
        <dbReference type="EMBL" id="AWN08584.1"/>
    </source>
</evidence>
<protein>
    <submittedName>
        <fullName evidence="1">Uncharacterized protein</fullName>
    </submittedName>
</protein>
<dbReference type="RefSeq" id="YP_009802094.1">
    <property type="nucleotide sequence ID" value="NC_047978.1"/>
</dbReference>
<evidence type="ECO:0000313" key="2">
    <source>
        <dbReference type="Proteomes" id="UP000246222"/>
    </source>
</evidence>
<dbReference type="GeneID" id="54992706"/>
<dbReference type="KEGG" id="vg:54992706"/>
<sequence length="61" mass="7354">MVFITFVWVDQRKEEQEKEFDTLANAKEWLKGQRETDFDWVEMSTEHGDIMAETYSGIMEF</sequence>
<reference evidence="1 2" key="1">
    <citation type="submission" date="2018-04" db="EMBL/GenBank/DDBJ databases">
        <title>Phage therapy in agriculture - a green tech approach to combat plant pathogenic bacteria.</title>
        <authorList>
            <person name="Djurhuus A.M."/>
            <person name="Carstens A.B."/>
            <person name="Hansen L.H."/>
        </authorList>
    </citation>
    <scope>NUCLEOTIDE SEQUENCE [LARGE SCALE GENOMIC DNA]</scope>
</reference>
<keyword evidence="2" id="KW-1185">Reference proteome</keyword>
<name>A0A2U8UWS9_9CAUD</name>
<accession>A0A2U8UWS9</accession>
<dbReference type="EMBL" id="MH191398">
    <property type="protein sequence ID" value="AWN08584.1"/>
    <property type="molecule type" value="Genomic_DNA"/>
</dbReference>
<organism evidence="1 2">
    <name type="scientific">Erwinia phage Faunus</name>
    <dbReference type="NCBI Taxonomy" id="2182346"/>
    <lineage>
        <taxon>Viruses</taxon>
        <taxon>Duplodnaviria</taxon>
        <taxon>Heunggongvirae</taxon>
        <taxon>Uroviricota</taxon>
        <taxon>Caudoviricetes</taxon>
        <taxon>Chaseviridae</taxon>
        <taxon>Cleopatravirinae</taxon>
        <taxon>Faunusvirus</taxon>
        <taxon>Faunusvirus faunus</taxon>
    </lineage>
</organism>
<dbReference type="Proteomes" id="UP000246222">
    <property type="component" value="Segment"/>
</dbReference>
<proteinExistence type="predicted"/>